<sequence length="325" mass="37221">MFTINGMDTMGLLVSSKNKDQVRREHPSGGEIAKALFDLDLSASSPSTASKTPKPRNGSCPVASKPSLPDEVKRNKEITLLTLPVEIRLRIYDQILVSRFDRTQNPSWAVGSTDQKKISLGMIQAPQYRTMEPGILQTCKQINHEANQILYSQNVFKVTEPKQMSRLIAQIGLLNFRLIKNLHIWVPYSAELSSWLQLLHILAEEAIKLRYIELGWGEFPWQFHRGAMERGLGDNLDFVRALAKIQGLEKLVITGHYAKNWHSYLSERMGGKVQAICGDCREEPKAREEELNEEELDDLKWMRKYNENQMKTFGEYQQGTEYLIP</sequence>
<dbReference type="PANTHER" id="PTHR42085:SF8">
    <property type="entry name" value="F-BOX DOMAIN-CONTAINING PROTEIN"/>
    <property type="match status" value="1"/>
</dbReference>
<proteinExistence type="predicted"/>
<dbReference type="Proteomes" id="UP000184330">
    <property type="component" value="Unassembled WGS sequence"/>
</dbReference>
<feature type="region of interest" description="Disordered" evidence="1">
    <location>
        <begin position="43"/>
        <end position="68"/>
    </location>
</feature>
<dbReference type="PANTHER" id="PTHR42085">
    <property type="entry name" value="F-BOX DOMAIN-CONTAINING PROTEIN"/>
    <property type="match status" value="1"/>
</dbReference>
<dbReference type="InterPro" id="IPR038883">
    <property type="entry name" value="AN11006-like"/>
</dbReference>
<protein>
    <recommendedName>
        <fullName evidence="4">F-box domain-containing protein</fullName>
    </recommendedName>
</protein>
<dbReference type="STRING" id="576137.A0A1L7WHE2"/>
<feature type="compositionally biased region" description="Low complexity" evidence="1">
    <location>
        <begin position="43"/>
        <end position="52"/>
    </location>
</feature>
<organism evidence="2 3">
    <name type="scientific">Phialocephala subalpina</name>
    <dbReference type="NCBI Taxonomy" id="576137"/>
    <lineage>
        <taxon>Eukaryota</taxon>
        <taxon>Fungi</taxon>
        <taxon>Dikarya</taxon>
        <taxon>Ascomycota</taxon>
        <taxon>Pezizomycotina</taxon>
        <taxon>Leotiomycetes</taxon>
        <taxon>Helotiales</taxon>
        <taxon>Mollisiaceae</taxon>
        <taxon>Phialocephala</taxon>
        <taxon>Phialocephala fortinii species complex</taxon>
    </lineage>
</organism>
<accession>A0A1L7WHE2</accession>
<gene>
    <name evidence="2" type="ORF">PAC_02052</name>
</gene>
<evidence type="ECO:0000313" key="2">
    <source>
        <dbReference type="EMBL" id="CZR52175.1"/>
    </source>
</evidence>
<reference evidence="2 3" key="1">
    <citation type="submission" date="2016-03" db="EMBL/GenBank/DDBJ databases">
        <authorList>
            <person name="Ploux O."/>
        </authorList>
    </citation>
    <scope>NUCLEOTIDE SEQUENCE [LARGE SCALE GENOMIC DNA]</scope>
    <source>
        <strain evidence="2 3">UAMH 11012</strain>
    </source>
</reference>
<keyword evidence="3" id="KW-1185">Reference proteome</keyword>
<evidence type="ECO:0000313" key="3">
    <source>
        <dbReference type="Proteomes" id="UP000184330"/>
    </source>
</evidence>
<dbReference type="EMBL" id="FJOG01000002">
    <property type="protein sequence ID" value="CZR52175.1"/>
    <property type="molecule type" value="Genomic_DNA"/>
</dbReference>
<dbReference type="AlphaFoldDB" id="A0A1L7WHE2"/>
<name>A0A1L7WHE2_9HELO</name>
<evidence type="ECO:0008006" key="4">
    <source>
        <dbReference type="Google" id="ProtNLM"/>
    </source>
</evidence>
<evidence type="ECO:0000256" key="1">
    <source>
        <dbReference type="SAM" id="MobiDB-lite"/>
    </source>
</evidence>
<dbReference type="OrthoDB" id="2951834at2759"/>